<name>A0A3B1AN55_9ZZZZ</name>
<protein>
    <submittedName>
        <fullName evidence="1">Uncharacterized protein</fullName>
    </submittedName>
</protein>
<dbReference type="EMBL" id="UOFV01000185">
    <property type="protein sequence ID" value="VAW99669.1"/>
    <property type="molecule type" value="Genomic_DNA"/>
</dbReference>
<dbReference type="AlphaFoldDB" id="A0A3B1AN55"/>
<accession>A0A3B1AN55</accession>
<evidence type="ECO:0000313" key="1">
    <source>
        <dbReference type="EMBL" id="VAW99669.1"/>
    </source>
</evidence>
<organism evidence="1">
    <name type="scientific">hydrothermal vent metagenome</name>
    <dbReference type="NCBI Taxonomy" id="652676"/>
    <lineage>
        <taxon>unclassified sequences</taxon>
        <taxon>metagenomes</taxon>
        <taxon>ecological metagenomes</taxon>
    </lineage>
</organism>
<proteinExistence type="predicted"/>
<reference evidence="1" key="1">
    <citation type="submission" date="2018-06" db="EMBL/GenBank/DDBJ databases">
        <authorList>
            <person name="Zhirakovskaya E."/>
        </authorList>
    </citation>
    <scope>NUCLEOTIDE SEQUENCE</scope>
</reference>
<gene>
    <name evidence="1" type="ORF">MNBD_GAMMA19-1153</name>
</gene>
<sequence length="43" mass="5229">MSTEHYKRTNVGWSKRSGSAKREWVEPLRLFHPTMELQRIAQW</sequence>